<accession>A0A642UW46</accession>
<reference evidence="2 3" key="1">
    <citation type="submission" date="2019-07" db="EMBL/GenBank/DDBJ databases">
        <title>Genome assembly of two rare yeast pathogens: Diutina rugosa and Trichomonascus ciferrii.</title>
        <authorList>
            <person name="Mixao V."/>
            <person name="Saus E."/>
            <person name="Hansen A."/>
            <person name="Lass-Flor C."/>
            <person name="Gabaldon T."/>
        </authorList>
    </citation>
    <scope>NUCLEOTIDE SEQUENCE [LARGE SCALE GENOMIC DNA]</scope>
    <source>
        <strain evidence="2 3">CBS 613</strain>
    </source>
</reference>
<dbReference type="VEuPathDB" id="FungiDB:DIURU_002585"/>
<protein>
    <submittedName>
        <fullName evidence="2">Uncharacterized protein</fullName>
    </submittedName>
</protein>
<evidence type="ECO:0000313" key="2">
    <source>
        <dbReference type="EMBL" id="KAA8902984.1"/>
    </source>
</evidence>
<feature type="region of interest" description="Disordered" evidence="1">
    <location>
        <begin position="53"/>
        <end position="81"/>
    </location>
</feature>
<gene>
    <name evidence="2" type="ORF">DIURU_002585</name>
</gene>
<name>A0A642UW46_DIURU</name>
<dbReference type="GeneID" id="54781236"/>
<feature type="compositionally biased region" description="Acidic residues" evidence="1">
    <location>
        <begin position="60"/>
        <end position="81"/>
    </location>
</feature>
<keyword evidence="3" id="KW-1185">Reference proteome</keyword>
<sequence length="81" mass="9129">MMMYSIKTYVPCLYRSTSAINVKTATNESRGYSDSDGDSEFSYPEFKSVACPPNSPDLPCADEDYELPDFSEDDDCDNWSL</sequence>
<evidence type="ECO:0000313" key="3">
    <source>
        <dbReference type="Proteomes" id="UP000449547"/>
    </source>
</evidence>
<organism evidence="2 3">
    <name type="scientific">Diutina rugosa</name>
    <name type="common">Yeast</name>
    <name type="synonym">Candida rugosa</name>
    <dbReference type="NCBI Taxonomy" id="5481"/>
    <lineage>
        <taxon>Eukaryota</taxon>
        <taxon>Fungi</taxon>
        <taxon>Dikarya</taxon>
        <taxon>Ascomycota</taxon>
        <taxon>Saccharomycotina</taxon>
        <taxon>Pichiomycetes</taxon>
        <taxon>Debaryomycetaceae</taxon>
        <taxon>Diutina</taxon>
    </lineage>
</organism>
<dbReference type="RefSeq" id="XP_034012600.1">
    <property type="nucleotide sequence ID" value="XM_034155252.1"/>
</dbReference>
<comment type="caution">
    <text evidence="2">The sequence shown here is derived from an EMBL/GenBank/DDBJ whole genome shotgun (WGS) entry which is preliminary data.</text>
</comment>
<dbReference type="Proteomes" id="UP000449547">
    <property type="component" value="Unassembled WGS sequence"/>
</dbReference>
<proteinExistence type="predicted"/>
<dbReference type="AlphaFoldDB" id="A0A642UW46"/>
<dbReference type="EMBL" id="SWFT01000076">
    <property type="protein sequence ID" value="KAA8902984.1"/>
    <property type="molecule type" value="Genomic_DNA"/>
</dbReference>
<evidence type="ECO:0000256" key="1">
    <source>
        <dbReference type="SAM" id="MobiDB-lite"/>
    </source>
</evidence>